<dbReference type="Proteomes" id="UP001501295">
    <property type="component" value="Unassembled WGS sequence"/>
</dbReference>
<keyword evidence="2" id="KW-1185">Reference proteome</keyword>
<proteinExistence type="predicted"/>
<dbReference type="RefSeq" id="WP_345375088.1">
    <property type="nucleotide sequence ID" value="NZ_BAABLM010000002.1"/>
</dbReference>
<dbReference type="EMBL" id="BAABLM010000002">
    <property type="protein sequence ID" value="GAA4672286.1"/>
    <property type="molecule type" value="Genomic_DNA"/>
</dbReference>
<reference evidence="2" key="1">
    <citation type="journal article" date="2019" name="Int. J. Syst. Evol. Microbiol.">
        <title>The Global Catalogue of Microorganisms (GCM) 10K type strain sequencing project: providing services to taxonomists for standard genome sequencing and annotation.</title>
        <authorList>
            <consortium name="The Broad Institute Genomics Platform"/>
            <consortium name="The Broad Institute Genome Sequencing Center for Infectious Disease"/>
            <person name="Wu L."/>
            <person name="Ma J."/>
        </authorList>
    </citation>
    <scope>NUCLEOTIDE SEQUENCE [LARGE SCALE GENOMIC DNA]</scope>
    <source>
        <strain evidence="2">JCM 18956</strain>
    </source>
</reference>
<evidence type="ECO:0000313" key="1">
    <source>
        <dbReference type="EMBL" id="GAA4672286.1"/>
    </source>
</evidence>
<comment type="caution">
    <text evidence="1">The sequence shown here is derived from an EMBL/GenBank/DDBJ whole genome shotgun (WGS) entry which is preliminary data.</text>
</comment>
<name>A0ABP8VVZ2_9MICO</name>
<evidence type="ECO:0000313" key="2">
    <source>
        <dbReference type="Proteomes" id="UP001501295"/>
    </source>
</evidence>
<gene>
    <name evidence="1" type="ORF">GCM10025780_15520</name>
</gene>
<sequence>MTRRSILILIIGAVLAGGWAVTALVRYFAEPDIYVVITNDSSSSVAFACSPDDALPTPPGHDERLTFGVGKDQLCAAFTYTDSFEYLGCVSVDTERDATVPRQVLSKVLNPVAERDCG</sequence>
<organism evidence="1 2">
    <name type="scientific">Frondihabitans cladoniiphilus</name>
    <dbReference type="NCBI Taxonomy" id="715785"/>
    <lineage>
        <taxon>Bacteria</taxon>
        <taxon>Bacillati</taxon>
        <taxon>Actinomycetota</taxon>
        <taxon>Actinomycetes</taxon>
        <taxon>Micrococcales</taxon>
        <taxon>Microbacteriaceae</taxon>
        <taxon>Frondihabitans</taxon>
    </lineage>
</organism>
<accession>A0ABP8VVZ2</accession>
<protein>
    <recommendedName>
        <fullName evidence="3">Subtilisin inhibitor-like</fullName>
    </recommendedName>
</protein>
<evidence type="ECO:0008006" key="3">
    <source>
        <dbReference type="Google" id="ProtNLM"/>
    </source>
</evidence>